<accession>A0A2A8BYG5</accession>
<reference evidence="1 2" key="1">
    <citation type="submission" date="2017-09" db="EMBL/GenBank/DDBJ databases">
        <title>Large-scale bioinformatics analysis of Bacillus genomes uncovers conserved roles of natural products in bacterial physiology.</title>
        <authorList>
            <consortium name="Agbiome Team Llc"/>
            <person name="Bleich R.M."/>
            <person name="Grubbs K.J."/>
            <person name="Santa Maria K.C."/>
            <person name="Allen S.E."/>
            <person name="Farag S."/>
            <person name="Shank E.A."/>
            <person name="Bowers A."/>
        </authorList>
    </citation>
    <scope>NUCLEOTIDE SEQUENCE [LARGE SCALE GENOMIC DNA]</scope>
    <source>
        <strain evidence="1 2">AFS009893</strain>
    </source>
</reference>
<proteinExistence type="predicted"/>
<dbReference type="Proteomes" id="UP000219775">
    <property type="component" value="Unassembled WGS sequence"/>
</dbReference>
<evidence type="ECO:0000313" key="2">
    <source>
        <dbReference type="Proteomes" id="UP000219775"/>
    </source>
</evidence>
<evidence type="ECO:0000313" key="1">
    <source>
        <dbReference type="EMBL" id="PEM65311.1"/>
    </source>
</evidence>
<dbReference type="AlphaFoldDB" id="A0A2A8BYG5"/>
<sequence length="106" mass="12427">MTFIVLIAVKARTLRQLEHIQVVRDTNVMNAEESFMITVTNKQIETARFEWKFKDGTNFTSMLFQLIRKADSNNFTKLAQVYPAECYVVADEMGNQWLIDKFIIEE</sequence>
<organism evidence="1 2">
    <name type="scientific">Bacillus pseudomycoides</name>
    <dbReference type="NCBI Taxonomy" id="64104"/>
    <lineage>
        <taxon>Bacteria</taxon>
        <taxon>Bacillati</taxon>
        <taxon>Bacillota</taxon>
        <taxon>Bacilli</taxon>
        <taxon>Bacillales</taxon>
        <taxon>Bacillaceae</taxon>
        <taxon>Bacillus</taxon>
        <taxon>Bacillus cereus group</taxon>
    </lineage>
</organism>
<gene>
    <name evidence="1" type="ORF">CN613_25545</name>
</gene>
<comment type="caution">
    <text evidence="1">The sequence shown here is derived from an EMBL/GenBank/DDBJ whole genome shotgun (WGS) entry which is preliminary data.</text>
</comment>
<dbReference type="EMBL" id="NUDP01000117">
    <property type="protein sequence ID" value="PEM65311.1"/>
    <property type="molecule type" value="Genomic_DNA"/>
</dbReference>
<protein>
    <submittedName>
        <fullName evidence="1">Uncharacterized protein</fullName>
    </submittedName>
</protein>
<name>A0A2A8BYG5_9BACI</name>